<name>A0A081C9Z2_VECG1</name>
<dbReference type="EMBL" id="DF820479">
    <property type="protein sequence ID" value="GAK61397.1"/>
    <property type="molecule type" value="Genomic_DNA"/>
</dbReference>
<organism evidence="1">
    <name type="scientific">Vecturithrix granuli</name>
    <dbReference type="NCBI Taxonomy" id="1499967"/>
    <lineage>
        <taxon>Bacteria</taxon>
        <taxon>Candidatus Moduliflexota</taxon>
        <taxon>Candidatus Vecturitrichia</taxon>
        <taxon>Candidatus Vecturitrichales</taxon>
        <taxon>Candidatus Vecturitrichaceae</taxon>
        <taxon>Candidatus Vecturithrix</taxon>
    </lineage>
</organism>
<dbReference type="STRING" id="1499967.U27_01297"/>
<gene>
    <name evidence="1" type="ORF">U27_01297</name>
</gene>
<proteinExistence type="predicted"/>
<accession>A0A081C9Z2</accession>
<keyword evidence="2" id="KW-1185">Reference proteome</keyword>
<dbReference type="AlphaFoldDB" id="A0A081C9Z2"/>
<reference evidence="1" key="1">
    <citation type="journal article" date="2015" name="PeerJ">
        <title>First genomic representation of candidate bacterial phylum KSB3 points to enhanced environmental sensing as a trigger of wastewater bulking.</title>
        <authorList>
            <person name="Sekiguchi Y."/>
            <person name="Ohashi A."/>
            <person name="Parks D.H."/>
            <person name="Yamauchi T."/>
            <person name="Tyson G.W."/>
            <person name="Hugenholtz P."/>
        </authorList>
    </citation>
    <scope>NUCLEOTIDE SEQUENCE [LARGE SCALE GENOMIC DNA]</scope>
</reference>
<protein>
    <submittedName>
        <fullName evidence="1">Uncharacterized protein</fullName>
    </submittedName>
</protein>
<evidence type="ECO:0000313" key="2">
    <source>
        <dbReference type="Proteomes" id="UP000030661"/>
    </source>
</evidence>
<sequence>MKPKYNERFNQPEGTDDRPEVQQLFNRLKVHVPELTRLLEQCCGHWGYEDPIYRFYHQSFKVYALQTQTMQIVAALQALRPEFPLNAWFMQIVTEGTGKTFVNEDNQRWPTVTRPIIEAFFHARYFLEMAVKYGTHLRCSPAQMPSGWAAFLELYNLR</sequence>
<dbReference type="Proteomes" id="UP000030661">
    <property type="component" value="Unassembled WGS sequence"/>
</dbReference>
<evidence type="ECO:0000313" key="1">
    <source>
        <dbReference type="EMBL" id="GAK61397.1"/>
    </source>
</evidence>
<dbReference type="HOGENOM" id="CLU_1665971_0_0_0"/>